<feature type="region of interest" description="Disordered" evidence="1">
    <location>
        <begin position="1"/>
        <end position="55"/>
    </location>
</feature>
<evidence type="ECO:0000313" key="3">
    <source>
        <dbReference type="EMBL" id="MBB5378705.1"/>
    </source>
</evidence>
<evidence type="ECO:0000313" key="5">
    <source>
        <dbReference type="Proteomes" id="UP000619376"/>
    </source>
</evidence>
<accession>A0A7W8KIU7</accession>
<reference evidence="5" key="2">
    <citation type="journal article" date="2019" name="Int. J. Syst. Evol. Microbiol.">
        <title>The Global Catalogue of Microorganisms (GCM) 10K type strain sequencing project: providing services to taxonomists for standard genome sequencing and annotation.</title>
        <authorList>
            <consortium name="The Broad Institute Genomics Platform"/>
            <consortium name="The Broad Institute Genome Sequencing Center for Infectious Disease"/>
            <person name="Wu L."/>
            <person name="Ma J."/>
        </authorList>
    </citation>
    <scope>NUCLEOTIDE SEQUENCE [LARGE SCALE GENOMIC DNA]</scope>
    <source>
        <strain evidence="5">CGMCC 1.18437</strain>
    </source>
</reference>
<protein>
    <submittedName>
        <fullName evidence="3">Uncharacterized protein</fullName>
    </submittedName>
</protein>
<dbReference type="Proteomes" id="UP000619376">
    <property type="component" value="Unassembled WGS sequence"/>
</dbReference>
<evidence type="ECO:0000313" key="4">
    <source>
        <dbReference type="Proteomes" id="UP000539473"/>
    </source>
</evidence>
<reference evidence="2" key="1">
    <citation type="journal article" date="2014" name="Int. J. Syst. Evol. Microbiol.">
        <title>Complete genome of a new Firmicutes species belonging to the dominant human colonic microbiota ('Ruminococcus bicirculans') reveals two chromosomes and a selective capacity to utilize plant glucans.</title>
        <authorList>
            <consortium name="NISC Comparative Sequencing Program"/>
            <person name="Wegmann U."/>
            <person name="Louis P."/>
            <person name="Goesmann A."/>
            <person name="Henrissat B."/>
            <person name="Duncan S.H."/>
            <person name="Flint H.J."/>
        </authorList>
    </citation>
    <scope>NUCLEOTIDE SEQUENCE</scope>
    <source>
        <strain evidence="2">CGMCC 1.18437</strain>
    </source>
</reference>
<gene>
    <name evidence="2" type="ORF">GCM10017781_42520</name>
    <name evidence="3" type="ORF">HNQ07_004212</name>
</gene>
<sequence>MAKNTGQNYRHGAVRGRSQVHNPRTDSWVKRDSATGRFKDGKADSAPFKGVRKEK</sequence>
<feature type="compositionally biased region" description="Basic and acidic residues" evidence="1">
    <location>
        <begin position="23"/>
        <end position="43"/>
    </location>
</feature>
<reference evidence="3 4" key="3">
    <citation type="submission" date="2020-08" db="EMBL/GenBank/DDBJ databases">
        <title>Genomic Encyclopedia of Type Strains, Phase IV (KMG-IV): sequencing the most valuable type-strain genomes for metagenomic binning, comparative biology and taxonomic classification.</title>
        <authorList>
            <person name="Goeker M."/>
        </authorList>
    </citation>
    <scope>NUCLEOTIDE SEQUENCE [LARGE SCALE GENOMIC DNA]</scope>
    <source>
        <strain evidence="3 4">DSM 27521</strain>
    </source>
</reference>
<dbReference type="Proteomes" id="UP000539473">
    <property type="component" value="Unassembled WGS sequence"/>
</dbReference>
<dbReference type="EMBL" id="BNAJ01000015">
    <property type="protein sequence ID" value="GHF61822.1"/>
    <property type="molecule type" value="Genomic_DNA"/>
</dbReference>
<keyword evidence="5" id="KW-1185">Reference proteome</keyword>
<comment type="caution">
    <text evidence="3">The sequence shown here is derived from an EMBL/GenBank/DDBJ whole genome shotgun (WGS) entry which is preliminary data.</text>
</comment>
<reference evidence="2" key="4">
    <citation type="submission" date="2024-05" db="EMBL/GenBank/DDBJ databases">
        <authorList>
            <person name="Sun Q."/>
            <person name="Zhou Y."/>
        </authorList>
    </citation>
    <scope>NUCLEOTIDE SEQUENCE</scope>
    <source>
        <strain evidence="2">CGMCC 1.18437</strain>
    </source>
</reference>
<organism evidence="3 4">
    <name type="scientific">Deinococcus metalli</name>
    <dbReference type="NCBI Taxonomy" id="1141878"/>
    <lineage>
        <taxon>Bacteria</taxon>
        <taxon>Thermotogati</taxon>
        <taxon>Deinococcota</taxon>
        <taxon>Deinococci</taxon>
        <taxon>Deinococcales</taxon>
        <taxon>Deinococcaceae</taxon>
        <taxon>Deinococcus</taxon>
    </lineage>
</organism>
<dbReference type="AlphaFoldDB" id="A0A7W8KIU7"/>
<dbReference type="EMBL" id="JACHFK010000014">
    <property type="protein sequence ID" value="MBB5378705.1"/>
    <property type="molecule type" value="Genomic_DNA"/>
</dbReference>
<proteinExistence type="predicted"/>
<dbReference type="RefSeq" id="WP_184115372.1">
    <property type="nucleotide sequence ID" value="NZ_BNAJ01000015.1"/>
</dbReference>
<name>A0A7W8KIU7_9DEIO</name>
<evidence type="ECO:0000313" key="2">
    <source>
        <dbReference type="EMBL" id="GHF61822.1"/>
    </source>
</evidence>
<evidence type="ECO:0000256" key="1">
    <source>
        <dbReference type="SAM" id="MobiDB-lite"/>
    </source>
</evidence>